<dbReference type="AlphaFoldDB" id="A0AA86P106"/>
<reference evidence="2 3" key="2">
    <citation type="submission" date="2024-07" db="EMBL/GenBank/DDBJ databases">
        <authorList>
            <person name="Akdeniz Z."/>
        </authorList>
    </citation>
    <scope>NUCLEOTIDE SEQUENCE [LARGE SCALE GENOMIC DNA]</scope>
</reference>
<dbReference type="Proteomes" id="UP001642409">
    <property type="component" value="Unassembled WGS sequence"/>
</dbReference>
<evidence type="ECO:0000313" key="1">
    <source>
        <dbReference type="EMBL" id="CAI9929618.1"/>
    </source>
</evidence>
<reference evidence="1" key="1">
    <citation type="submission" date="2023-06" db="EMBL/GenBank/DDBJ databases">
        <authorList>
            <person name="Kurt Z."/>
        </authorList>
    </citation>
    <scope>NUCLEOTIDE SEQUENCE</scope>
</reference>
<proteinExistence type="predicted"/>
<sequence>MSRDLKNYGLYGLAHLGFIVKLIFKIQIDLVSSKQLFMNCSFINQCLNSQTINNLRQFVECLLVATLPYTKIQSNLIYQLSQIFLNQLASETESQFNIQNSMPFYGHPDLMLEYN</sequence>
<name>A0AA86P106_9EUKA</name>
<gene>
    <name evidence="2" type="ORF">HINF_LOCUS12732</name>
    <name evidence="1" type="ORF">HINF_LOCUS17263</name>
</gene>
<comment type="caution">
    <text evidence="1">The sequence shown here is derived from an EMBL/GenBank/DDBJ whole genome shotgun (WGS) entry which is preliminary data.</text>
</comment>
<organism evidence="1">
    <name type="scientific">Hexamita inflata</name>
    <dbReference type="NCBI Taxonomy" id="28002"/>
    <lineage>
        <taxon>Eukaryota</taxon>
        <taxon>Metamonada</taxon>
        <taxon>Diplomonadida</taxon>
        <taxon>Hexamitidae</taxon>
        <taxon>Hexamitinae</taxon>
        <taxon>Hexamita</taxon>
    </lineage>
</organism>
<dbReference type="EMBL" id="CATOUU010000440">
    <property type="protein sequence ID" value="CAI9929618.1"/>
    <property type="molecule type" value="Genomic_DNA"/>
</dbReference>
<protein>
    <submittedName>
        <fullName evidence="2">Hypothetical_protein</fullName>
    </submittedName>
</protein>
<evidence type="ECO:0000313" key="2">
    <source>
        <dbReference type="EMBL" id="CAL5992750.1"/>
    </source>
</evidence>
<dbReference type="EMBL" id="CAXDID020000029">
    <property type="protein sequence ID" value="CAL5992750.1"/>
    <property type="molecule type" value="Genomic_DNA"/>
</dbReference>
<keyword evidence="3" id="KW-1185">Reference proteome</keyword>
<accession>A0AA86P106</accession>
<evidence type="ECO:0000313" key="3">
    <source>
        <dbReference type="Proteomes" id="UP001642409"/>
    </source>
</evidence>